<name>A0ABQ3AUM8_9GAMM</name>
<evidence type="ECO:0000313" key="4">
    <source>
        <dbReference type="Proteomes" id="UP000619761"/>
    </source>
</evidence>
<evidence type="ECO:0008006" key="5">
    <source>
        <dbReference type="Google" id="ProtNLM"/>
    </source>
</evidence>
<evidence type="ECO:0000259" key="2">
    <source>
        <dbReference type="PROSITE" id="PS50206"/>
    </source>
</evidence>
<dbReference type="PROSITE" id="PS50206">
    <property type="entry name" value="RHODANESE_3"/>
    <property type="match status" value="1"/>
</dbReference>
<dbReference type="PRINTS" id="PR00103">
    <property type="entry name" value="CAMPKINASE"/>
</dbReference>
<dbReference type="SUPFAM" id="SSF51206">
    <property type="entry name" value="cAMP-binding domain-like"/>
    <property type="match status" value="2"/>
</dbReference>
<evidence type="ECO:0000313" key="3">
    <source>
        <dbReference type="EMBL" id="GGY67141.1"/>
    </source>
</evidence>
<dbReference type="Pfam" id="PF00027">
    <property type="entry name" value="cNMP_binding"/>
    <property type="match status" value="1"/>
</dbReference>
<dbReference type="InterPro" id="IPR014710">
    <property type="entry name" value="RmlC-like_jellyroll"/>
</dbReference>
<dbReference type="EMBL" id="BMYZ01000001">
    <property type="protein sequence ID" value="GGY67141.1"/>
    <property type="molecule type" value="Genomic_DNA"/>
</dbReference>
<dbReference type="PANTHER" id="PTHR11635">
    <property type="entry name" value="CAMP-DEPENDENT PROTEIN KINASE REGULATORY CHAIN"/>
    <property type="match status" value="1"/>
</dbReference>
<proteinExistence type="predicted"/>
<dbReference type="PROSITE" id="PS50042">
    <property type="entry name" value="CNMP_BINDING_3"/>
    <property type="match status" value="2"/>
</dbReference>
<protein>
    <recommendedName>
        <fullName evidence="5">Cyclic nucleotide-binding domain-containing protein</fullName>
    </recommendedName>
</protein>
<dbReference type="InterPro" id="IPR018488">
    <property type="entry name" value="cNMP-bd_CS"/>
</dbReference>
<dbReference type="PANTHER" id="PTHR11635:SF152">
    <property type="entry name" value="CAMP-DEPENDENT PROTEIN KINASE TYPE I REGULATORY SUBUNIT-RELATED"/>
    <property type="match status" value="1"/>
</dbReference>
<dbReference type="PROSITE" id="PS00888">
    <property type="entry name" value="CNMP_BINDING_1"/>
    <property type="match status" value="1"/>
</dbReference>
<comment type="caution">
    <text evidence="3">The sequence shown here is derived from an EMBL/GenBank/DDBJ whole genome shotgun (WGS) entry which is preliminary data.</text>
</comment>
<dbReference type="InterPro" id="IPR036873">
    <property type="entry name" value="Rhodanese-like_dom_sf"/>
</dbReference>
<dbReference type="InterPro" id="IPR018490">
    <property type="entry name" value="cNMP-bd_dom_sf"/>
</dbReference>
<dbReference type="InterPro" id="IPR050503">
    <property type="entry name" value="cAMP-dep_PK_reg_su-like"/>
</dbReference>
<dbReference type="InterPro" id="IPR000595">
    <property type="entry name" value="cNMP-bd_dom"/>
</dbReference>
<dbReference type="SMART" id="SM00100">
    <property type="entry name" value="cNMP"/>
    <property type="match status" value="1"/>
</dbReference>
<feature type="domain" description="Cyclic nucleotide-binding" evidence="1">
    <location>
        <begin position="13"/>
        <end position="103"/>
    </location>
</feature>
<dbReference type="Pfam" id="PF00581">
    <property type="entry name" value="Rhodanese"/>
    <property type="match status" value="1"/>
</dbReference>
<dbReference type="SUPFAM" id="SSF52821">
    <property type="entry name" value="Rhodanese/Cell cycle control phosphatase"/>
    <property type="match status" value="1"/>
</dbReference>
<dbReference type="RefSeq" id="WP_189416354.1">
    <property type="nucleotide sequence ID" value="NZ_BMYZ01000001.1"/>
</dbReference>
<feature type="domain" description="Rhodanese" evidence="2">
    <location>
        <begin position="264"/>
        <end position="338"/>
    </location>
</feature>
<dbReference type="Proteomes" id="UP000619761">
    <property type="component" value="Unassembled WGS sequence"/>
</dbReference>
<dbReference type="Gene3D" id="2.60.120.10">
    <property type="entry name" value="Jelly Rolls"/>
    <property type="match status" value="2"/>
</dbReference>
<organism evidence="3 4">
    <name type="scientific">Cellvibrio zantedeschiae</name>
    <dbReference type="NCBI Taxonomy" id="1237077"/>
    <lineage>
        <taxon>Bacteria</taxon>
        <taxon>Pseudomonadati</taxon>
        <taxon>Pseudomonadota</taxon>
        <taxon>Gammaproteobacteria</taxon>
        <taxon>Cellvibrionales</taxon>
        <taxon>Cellvibrionaceae</taxon>
        <taxon>Cellvibrio</taxon>
    </lineage>
</organism>
<accession>A0ABQ3AUM8</accession>
<gene>
    <name evidence="3" type="ORF">GCM10011613_09040</name>
</gene>
<evidence type="ECO:0000259" key="1">
    <source>
        <dbReference type="PROSITE" id="PS50042"/>
    </source>
</evidence>
<dbReference type="Gene3D" id="3.40.250.10">
    <property type="entry name" value="Rhodanese-like domain"/>
    <property type="match status" value="1"/>
</dbReference>
<sequence>MNLSHELLARFSPFNTLAYEYLSKVIEKATIKEYTKGTIIFKRGRDLSESLYLVDGNIDLIDSQFAVTSITSEDESHKVRLNSTSPTKVSAVAKSDVVILSVESDFSDLVLAWSESGSEHADEQVGDESEFESAEEGDWMSSLLQSPFFNKIPPGNIRQLFLRFKTQKVAADEAIIKEGERGEFFYVLEAGSAKVVDKQGHILAALRPGDYFGEEALVGDTTRNATVQMLTPGKLMCLEKSDFLTLLQEPVRRFITYDELIADTQNRYQIIDVRLPLERRFQSVPQSRNIPLSQLRKNLPSLDASQVYVVTDDAGRRADVAAQLLNQAGYETLILQEASLHQAAN</sequence>
<keyword evidence="4" id="KW-1185">Reference proteome</keyword>
<dbReference type="CDD" id="cd00038">
    <property type="entry name" value="CAP_ED"/>
    <property type="match status" value="1"/>
</dbReference>
<feature type="domain" description="Cyclic nucleotide-binding" evidence="1">
    <location>
        <begin position="148"/>
        <end position="247"/>
    </location>
</feature>
<dbReference type="InterPro" id="IPR001763">
    <property type="entry name" value="Rhodanese-like_dom"/>
</dbReference>
<reference evidence="4" key="1">
    <citation type="journal article" date="2019" name="Int. J. Syst. Evol. Microbiol.">
        <title>The Global Catalogue of Microorganisms (GCM) 10K type strain sequencing project: providing services to taxonomists for standard genome sequencing and annotation.</title>
        <authorList>
            <consortium name="The Broad Institute Genomics Platform"/>
            <consortium name="The Broad Institute Genome Sequencing Center for Infectious Disease"/>
            <person name="Wu L."/>
            <person name="Ma J."/>
        </authorList>
    </citation>
    <scope>NUCLEOTIDE SEQUENCE [LARGE SCALE GENOMIC DNA]</scope>
    <source>
        <strain evidence="4">KCTC 32239</strain>
    </source>
</reference>